<proteinExistence type="inferred from homology"/>
<keyword evidence="2" id="KW-0800">Toxin</keyword>
<evidence type="ECO:0000259" key="6">
    <source>
        <dbReference type="Pfam" id="PF03944"/>
    </source>
</evidence>
<dbReference type="Pfam" id="PF03944">
    <property type="entry name" value="Endotoxin_C"/>
    <property type="match status" value="1"/>
</dbReference>
<dbReference type="EMBL" id="JARPRR010000027">
    <property type="protein sequence ID" value="MDG0955707.1"/>
    <property type="molecule type" value="Genomic_DNA"/>
</dbReference>
<dbReference type="SUPFAM" id="SSF51096">
    <property type="entry name" value="delta-Endotoxin (insectocide), middle domain"/>
    <property type="match status" value="1"/>
</dbReference>
<dbReference type="Gene3D" id="2.100.10.10">
    <property type="entry name" value="Pesticidal crystal protein, central domain"/>
    <property type="match status" value="1"/>
</dbReference>
<sequence>MTLTVLDYVALFSYYDLRQYSIPANVELTRLVHTDPISNIGKLSWYDKAPSFSEIENIVTSYPKNIVLMGVIEIFTSKYKAPVSNVLYMNYWSGHRLRAVSDWDTTKHNFGSTTGDIIDTFALGSSTFQIKSTVGFIENTPMLGGPVYGVHKAIFESISGSTDVYDKGAQANGVILDTASEIPIESSDVLPQSHRLAFISLFGVTSGRVPVYTWAHSSYRAKLSVLAEGITVLPASRSRNANNLTTGPGFTGGYIAKRQGVGEIATYSLLNLRAYDKFRIRIRYAATSDCIVQIKIREAIVGSYNIKKTMNAQDPLTYKSFDYSLHTTVAIPDNFDASKIMELAVINGSGFTSADTLYLDRGEVLRIDSNEEVENTLEQSKKEVYALFTAAKNALKTGVTDYQIDQAANLVECISDDLYAKEKITLLHAVKLAKQLSQVRNLLADPNFNNLNAENSWTASPGVAIIEEDFAYKGRAVQLPSTRDEKFPTYLYQKIDESKLNPYTRYQVRGFVKSSQDLELYLIRYGATDNIMNVPNDIKILDNSSPVNPCEEGESRTAISCGTSNRCKQSIFVDSAAGLGTDQTNEDPHAFSFHIDTGTMDNDGNLGIWVVFKISTSDGYATLGNLELVEMEPLSGESLAQVKRQEQKWAQITTQKREKAAKLYAAAKQVINRLFSDSQGTKLRFDTKFSSILFANQLVYKIQDVYNHWLSAIPGLNYALFIELENRIQNAIALYNTRNAVKNGNFANELTDWLATPNTEVREIEGATVLILSNWNAQVAQSVQVLPNTGYSLRVTAKKEGIGNGYVTILDGVNPIDTLTFNACDSDANTDSSELTGYVTKTLEIFPDTDQILIEIGETEGTFYILF</sequence>
<name>A0AAJ1K877_9BACI</name>
<dbReference type="InterPro" id="IPR036399">
    <property type="entry name" value="Pest_cryst_cen_dom_sf"/>
</dbReference>
<protein>
    <submittedName>
        <fullName evidence="9">Insecticidal delta-endotoxin</fullName>
    </submittedName>
</protein>
<keyword evidence="3" id="KW-0749">Sporulation</keyword>
<reference evidence="9" key="1">
    <citation type="submission" date="2023-03" db="EMBL/GenBank/DDBJ databases">
        <title>Genetic diversity of Bacillus cereus sensu lato isolates from Slovenia.</title>
        <authorList>
            <person name="Abdelli M."/>
        </authorList>
    </citation>
    <scope>NUCLEOTIDE SEQUENCE</scope>
    <source>
        <strain evidence="9">SIBC39</strain>
    </source>
</reference>
<dbReference type="AlphaFoldDB" id="A0AAJ1K877"/>
<dbReference type="Pfam" id="PF00555">
    <property type="entry name" value="Endotoxin_M"/>
    <property type="match status" value="1"/>
</dbReference>
<gene>
    <name evidence="9" type="ORF">P6U19_24375</name>
</gene>
<accession>A0AAJ1K877</accession>
<dbReference type="GO" id="GO:0030435">
    <property type="term" value="P:sporulation resulting in formation of a cellular spore"/>
    <property type="evidence" value="ECO:0007669"/>
    <property type="project" value="UniProtKB-KW"/>
</dbReference>
<dbReference type="InterPro" id="IPR005638">
    <property type="entry name" value="Pest_crys_dom-III"/>
</dbReference>
<feature type="domain" description="Pesticidal crystal protein" evidence="6">
    <location>
        <begin position="230"/>
        <end position="361"/>
    </location>
</feature>
<dbReference type="InterPro" id="IPR001178">
    <property type="entry name" value="Pest_cryst_dom_II"/>
</dbReference>
<dbReference type="InterPro" id="IPR048645">
    <property type="entry name" value="Cry1Ac-like_dom-VII"/>
</dbReference>
<dbReference type="InterPro" id="IPR041587">
    <property type="entry name" value="Cry_V"/>
</dbReference>
<evidence type="ECO:0000256" key="2">
    <source>
        <dbReference type="ARBA" id="ARBA00022656"/>
    </source>
</evidence>
<evidence type="ECO:0000256" key="4">
    <source>
        <dbReference type="ARBA" id="ARBA00023026"/>
    </source>
</evidence>
<feature type="domain" description="Pesticidal crystal protein" evidence="5">
    <location>
        <begin position="25"/>
        <end position="218"/>
    </location>
</feature>
<dbReference type="Proteomes" id="UP001216801">
    <property type="component" value="Unassembled WGS sequence"/>
</dbReference>
<dbReference type="GO" id="GO:0090729">
    <property type="term" value="F:toxin activity"/>
    <property type="evidence" value="ECO:0007669"/>
    <property type="project" value="UniProtKB-KW"/>
</dbReference>
<keyword evidence="4" id="KW-0843">Virulence</keyword>
<evidence type="ECO:0000313" key="10">
    <source>
        <dbReference type="Proteomes" id="UP001216801"/>
    </source>
</evidence>
<feature type="domain" description="Cry1Ac-like" evidence="8">
    <location>
        <begin position="746"/>
        <end position="822"/>
    </location>
</feature>
<dbReference type="Pfam" id="PF21463">
    <property type="entry name" value="Cry1Ac_dom-VII"/>
    <property type="match status" value="1"/>
</dbReference>
<evidence type="ECO:0000259" key="7">
    <source>
        <dbReference type="Pfam" id="PF17997"/>
    </source>
</evidence>
<evidence type="ECO:0000256" key="1">
    <source>
        <dbReference type="ARBA" id="ARBA00007819"/>
    </source>
</evidence>
<comment type="caution">
    <text evidence="9">The sequence shown here is derived from an EMBL/GenBank/DDBJ whole genome shotgun (WGS) entry which is preliminary data.</text>
</comment>
<evidence type="ECO:0000313" key="9">
    <source>
        <dbReference type="EMBL" id="MDG0955707.1"/>
    </source>
</evidence>
<organism evidence="9 10">
    <name type="scientific">Bacillus paranthracis</name>
    <dbReference type="NCBI Taxonomy" id="2026186"/>
    <lineage>
        <taxon>Bacteria</taxon>
        <taxon>Bacillati</taxon>
        <taxon>Bacillota</taxon>
        <taxon>Bacilli</taxon>
        <taxon>Bacillales</taxon>
        <taxon>Bacillaceae</taxon>
        <taxon>Bacillus</taxon>
        <taxon>Bacillus cereus group</taxon>
    </lineage>
</organism>
<evidence type="ECO:0000256" key="3">
    <source>
        <dbReference type="ARBA" id="ARBA00022969"/>
    </source>
</evidence>
<evidence type="ECO:0000259" key="5">
    <source>
        <dbReference type="Pfam" id="PF00555"/>
    </source>
</evidence>
<evidence type="ECO:0000259" key="8">
    <source>
        <dbReference type="Pfam" id="PF21463"/>
    </source>
</evidence>
<dbReference type="SUPFAM" id="SSF49785">
    <property type="entry name" value="Galactose-binding domain-like"/>
    <property type="match status" value="2"/>
</dbReference>
<dbReference type="GO" id="GO:0005102">
    <property type="term" value="F:signaling receptor binding"/>
    <property type="evidence" value="ECO:0007669"/>
    <property type="project" value="InterPro"/>
</dbReference>
<comment type="similarity">
    <text evidence="1">Belongs to the delta endotoxin family.</text>
</comment>
<dbReference type="Gene3D" id="2.60.120.260">
    <property type="entry name" value="Galactose-binding domain-like"/>
    <property type="match status" value="1"/>
</dbReference>
<feature type="domain" description="Pesticidal crystal protein Cry" evidence="7">
    <location>
        <begin position="453"/>
        <end position="630"/>
    </location>
</feature>
<dbReference type="Pfam" id="PF17997">
    <property type="entry name" value="Cry1Ac_D5"/>
    <property type="match status" value="1"/>
</dbReference>
<dbReference type="InterPro" id="IPR008979">
    <property type="entry name" value="Galactose-bd-like_sf"/>
</dbReference>